<dbReference type="PANTHER" id="PTHR30086:SF20">
    <property type="entry name" value="ARGININE EXPORTER PROTEIN ARGO-RELATED"/>
    <property type="match status" value="1"/>
</dbReference>
<dbReference type="GO" id="GO:0015171">
    <property type="term" value="F:amino acid transmembrane transporter activity"/>
    <property type="evidence" value="ECO:0007669"/>
    <property type="project" value="TreeGrafter"/>
</dbReference>
<evidence type="ECO:0000256" key="2">
    <source>
        <dbReference type="ARBA" id="ARBA00022475"/>
    </source>
</evidence>
<dbReference type="RefSeq" id="WP_070152620.1">
    <property type="nucleotide sequence ID" value="NZ_AP031566.1"/>
</dbReference>
<accession>A0A1E8E5H6</accession>
<reference evidence="7" key="2">
    <citation type="submission" date="2020-06" db="EMBL/GenBank/DDBJ databases">
        <authorList>
            <person name="Dong N."/>
        </authorList>
    </citation>
    <scope>NUCLEOTIDE SEQUENCE</scope>
    <source>
        <strain evidence="7">DF49-4</strain>
    </source>
</reference>
<dbReference type="EMBL" id="JACANG010000016">
    <property type="protein sequence ID" value="MDM1719333.1"/>
    <property type="molecule type" value="Genomic_DNA"/>
</dbReference>
<dbReference type="InterPro" id="IPR001123">
    <property type="entry name" value="LeuE-type"/>
</dbReference>
<reference evidence="7" key="3">
    <citation type="journal article" date="2022" name="Sci. Total Environ.">
        <title>Prevalence, transmission, and molecular epidemiology of tet(X)-positive bacteria among humans, animals, and environmental niches in China: An epidemiological, and genomic-based study.</title>
        <authorList>
            <person name="Dong N."/>
            <person name="Zeng Y."/>
            <person name="Cai C."/>
            <person name="Sun C."/>
            <person name="Lu J."/>
            <person name="Liu C."/>
            <person name="Zhou H."/>
            <person name="Sun Q."/>
            <person name="Shu L."/>
            <person name="Wang H."/>
            <person name="Wang Y."/>
            <person name="Wang S."/>
            <person name="Wu C."/>
            <person name="Chan E.W."/>
            <person name="Chen G."/>
            <person name="Shen Z."/>
            <person name="Chen S."/>
            <person name="Zhang R."/>
        </authorList>
    </citation>
    <scope>NUCLEOTIDE SEQUENCE</scope>
    <source>
        <strain evidence="7">DF49-4</strain>
    </source>
</reference>
<protein>
    <submittedName>
        <fullName evidence="7">LysE family translocator</fullName>
    </submittedName>
    <submittedName>
        <fullName evidence="8">Multidrug transporter MatE</fullName>
    </submittedName>
</protein>
<evidence type="ECO:0000256" key="4">
    <source>
        <dbReference type="ARBA" id="ARBA00022989"/>
    </source>
</evidence>
<feature type="transmembrane region" description="Helical" evidence="6">
    <location>
        <begin position="45"/>
        <end position="65"/>
    </location>
</feature>
<reference evidence="8 9" key="1">
    <citation type="submission" date="2016-10" db="EMBL/GenBank/DDBJ databases">
        <title>Genome of airborne Acinetobacter sp. 5-2Ac02 in the hospital environment: Species near to Acinetobacter towneri.</title>
        <authorList>
            <person name="Barbosa B."/>
            <person name="Fernandez-Garcia L."/>
            <person name="Gato E."/>
            <person name="Leao R."/>
            <person name="Albano R."/>
            <person name="Fernandez B."/>
            <person name="Fernandez-Cuenca F."/>
            <person name="Marques E."/>
            <person name="Tomas M."/>
        </authorList>
    </citation>
    <scope>NUCLEOTIDE SEQUENCE [LARGE SCALE GENOMIC DNA]</scope>
    <source>
        <strain evidence="8 9">5-2Ac02</strain>
    </source>
</reference>
<dbReference type="Proteomes" id="UP000186931">
    <property type="component" value="Unassembled WGS sequence"/>
</dbReference>
<evidence type="ECO:0000256" key="3">
    <source>
        <dbReference type="ARBA" id="ARBA00022692"/>
    </source>
</evidence>
<evidence type="ECO:0000256" key="1">
    <source>
        <dbReference type="ARBA" id="ARBA00004651"/>
    </source>
</evidence>
<dbReference type="Proteomes" id="UP001174419">
    <property type="component" value="Unassembled WGS sequence"/>
</dbReference>
<feature type="transmembrane region" description="Helical" evidence="6">
    <location>
        <begin position="71"/>
        <end position="88"/>
    </location>
</feature>
<comment type="subcellular location">
    <subcellularLocation>
        <location evidence="1">Cell membrane</location>
        <topology evidence="1">Multi-pass membrane protein</topology>
    </subcellularLocation>
</comment>
<dbReference type="eggNOG" id="COG1280">
    <property type="taxonomic scope" value="Bacteria"/>
</dbReference>
<keyword evidence="2" id="KW-1003">Cell membrane</keyword>
<dbReference type="Pfam" id="PF01810">
    <property type="entry name" value="LysE"/>
    <property type="match status" value="1"/>
</dbReference>
<name>A0A1E8E5H6_9GAMM</name>
<keyword evidence="5 6" id="KW-0472">Membrane</keyword>
<keyword evidence="3 6" id="KW-0812">Transmembrane</keyword>
<keyword evidence="4 6" id="KW-1133">Transmembrane helix</keyword>
<organism evidence="8 9">
    <name type="scientific">Acinetobacter towneri</name>
    <dbReference type="NCBI Taxonomy" id="202956"/>
    <lineage>
        <taxon>Bacteria</taxon>
        <taxon>Pseudomonadati</taxon>
        <taxon>Pseudomonadota</taxon>
        <taxon>Gammaproteobacteria</taxon>
        <taxon>Moraxellales</taxon>
        <taxon>Moraxellaceae</taxon>
        <taxon>Acinetobacter</taxon>
    </lineage>
</organism>
<feature type="transmembrane region" description="Helical" evidence="6">
    <location>
        <begin position="6"/>
        <end position="24"/>
    </location>
</feature>
<evidence type="ECO:0000313" key="8">
    <source>
        <dbReference type="EMBL" id="OFE44872.1"/>
    </source>
</evidence>
<feature type="transmembrane region" description="Helical" evidence="6">
    <location>
        <begin position="137"/>
        <end position="162"/>
    </location>
</feature>
<evidence type="ECO:0000313" key="9">
    <source>
        <dbReference type="Proteomes" id="UP000186931"/>
    </source>
</evidence>
<sequence>MISWFFIGLVITILLTPGPTNTLLASSGIQVGIRKSFRLIPAEALGYLISITLWGALIGTVSTHLPLLPTILKLFSASYIIFLAIKLWRTAKVEQSFNQPTIRASELFLATLLNPKALLFASAIFPTIAWVKADYYVAHMLAFLCLIVPIAFFWTFIGSVLAKNKISWLNQCNLQKTASIVLLSFSIPLSYSALLSL</sequence>
<evidence type="ECO:0000313" key="7">
    <source>
        <dbReference type="EMBL" id="MDM1719333.1"/>
    </source>
</evidence>
<feature type="transmembrane region" description="Helical" evidence="6">
    <location>
        <begin position="108"/>
        <end position="131"/>
    </location>
</feature>
<evidence type="ECO:0000256" key="6">
    <source>
        <dbReference type="SAM" id="Phobius"/>
    </source>
</evidence>
<gene>
    <name evidence="8" type="ORF">BJN41_01840</name>
    <name evidence="7" type="ORF">HX110_09375</name>
</gene>
<dbReference type="AlphaFoldDB" id="A0A1E8E5H6"/>
<dbReference type="STRING" id="202956.BJN41_01840"/>
<dbReference type="PANTHER" id="PTHR30086">
    <property type="entry name" value="ARGININE EXPORTER PROTEIN ARGO"/>
    <property type="match status" value="1"/>
</dbReference>
<dbReference type="EMBL" id="MKQS01000001">
    <property type="protein sequence ID" value="OFE44872.1"/>
    <property type="molecule type" value="Genomic_DNA"/>
</dbReference>
<dbReference type="GO" id="GO:0033228">
    <property type="term" value="P:cysteine export across plasma membrane"/>
    <property type="evidence" value="ECO:0007669"/>
    <property type="project" value="TreeGrafter"/>
</dbReference>
<evidence type="ECO:0000256" key="5">
    <source>
        <dbReference type="ARBA" id="ARBA00023136"/>
    </source>
</evidence>
<dbReference type="GO" id="GO:0005886">
    <property type="term" value="C:plasma membrane"/>
    <property type="evidence" value="ECO:0007669"/>
    <property type="project" value="UniProtKB-SubCell"/>
</dbReference>
<comment type="caution">
    <text evidence="8">The sequence shown here is derived from an EMBL/GenBank/DDBJ whole genome shotgun (WGS) entry which is preliminary data.</text>
</comment>
<proteinExistence type="predicted"/>
<feature type="transmembrane region" description="Helical" evidence="6">
    <location>
        <begin position="174"/>
        <end position="194"/>
    </location>
</feature>